<dbReference type="AlphaFoldDB" id="A0A061H902"/>
<feature type="region of interest" description="Disordered" evidence="3">
    <location>
        <begin position="560"/>
        <end position="586"/>
    </location>
</feature>
<dbReference type="InterPro" id="IPR002018">
    <property type="entry name" value="CarbesteraseB"/>
</dbReference>
<dbReference type="InterPro" id="IPR000997">
    <property type="entry name" value="Cholinesterase"/>
</dbReference>
<name>A0A061H902_9BASI</name>
<feature type="domain" description="Carboxylesterase type B" evidence="4">
    <location>
        <begin position="203"/>
        <end position="552"/>
    </location>
</feature>
<evidence type="ECO:0000313" key="6">
    <source>
        <dbReference type="Proteomes" id="UP000053664"/>
    </source>
</evidence>
<dbReference type="PRINTS" id="PR00878">
    <property type="entry name" value="CHOLNESTRASE"/>
</dbReference>
<evidence type="ECO:0000256" key="3">
    <source>
        <dbReference type="SAM" id="MobiDB-lite"/>
    </source>
</evidence>
<evidence type="ECO:0000256" key="1">
    <source>
        <dbReference type="ARBA" id="ARBA00005964"/>
    </source>
</evidence>
<organism evidence="5 6">
    <name type="scientific">Pseudozyma flocculosa PF-1</name>
    <dbReference type="NCBI Taxonomy" id="1277687"/>
    <lineage>
        <taxon>Eukaryota</taxon>
        <taxon>Fungi</taxon>
        <taxon>Dikarya</taxon>
        <taxon>Basidiomycota</taxon>
        <taxon>Ustilaginomycotina</taxon>
        <taxon>Ustilaginomycetes</taxon>
        <taxon>Ustilaginales</taxon>
        <taxon>Ustilaginaceae</taxon>
        <taxon>Pseudozyma</taxon>
    </lineage>
</organism>
<dbReference type="HOGENOM" id="CLU_383155_0_0_1"/>
<dbReference type="GO" id="GO:0004104">
    <property type="term" value="F:cholinesterase activity"/>
    <property type="evidence" value="ECO:0007669"/>
    <property type="project" value="InterPro"/>
</dbReference>
<keyword evidence="2" id="KW-0378">Hydrolase</keyword>
<gene>
    <name evidence="5" type="ORF">PFL1_03744</name>
</gene>
<dbReference type="OrthoDB" id="408631at2759"/>
<dbReference type="KEGG" id="pfp:PFL1_03744"/>
<proteinExistence type="inferred from homology"/>
<dbReference type="InterPro" id="IPR029058">
    <property type="entry name" value="AB_hydrolase_fold"/>
</dbReference>
<sequence>MASHVNVELPDQGIVRPRRLDLGPLLPGRRGGSVLAYHGIPFAQPPTGTRRWRVPQGPLPQWTGVRKSQFPADPVQSFPAMEGMMLGRRGAKHAIKRDEDCFYLNVWVPDDGKGSERPVMVWVYGGAFVVGNTSRPMYDPARLALESGCVVVSLPYRVGPLGFLGCKAMADDSLGNHPLVSRSALSSSNPWTDIDAAAKATVERTAGNWGLWDLVAGLLWVQHSIRHFGGDSDNVTIFGESAGSIAIHYLLLSPAVPRNLFQKAILQSGVAATVPPATAQAAQANYDHIASKLIPDSVSGDRERLEYLRTQVPADAILSALQSLPGRRPRSEYTPRPEPQQSVPEKREDFDPQRHRFATGDMWGPVWDGAMVARDLLTRASSVLPSGEDLRNGRHGIIIGYTADEGSMFNMLVATPSSLATHMSTFSSLLQQEIGALYSVPDIIASGAASTALSKKERHELNRRAYVACATYTGDALFHGPILSYIDKQAQHAAEPGTKTSSPPIYVYAMAYRPSFQWLETISNIPEMASEMGSFHTVEIGFVFGFTGVEPHTWVGTADEYGVDPDTPRSDAAATAEGEEKTKGMTDAERRLSLDVMAYWSEFARSSPSKPLRDWKPLVRPTSSRRLDGIEVKYFGDEPQLSASSSQPSGASHVDRIESGQKRLGELRHFSESPLGPRSQGQAASLAERVEYWTTKRQGSGTTPQLINHYGWQHVEPEWSDW</sequence>
<dbReference type="SUPFAM" id="SSF53474">
    <property type="entry name" value="alpha/beta-Hydrolases"/>
    <property type="match status" value="1"/>
</dbReference>
<dbReference type="PANTHER" id="PTHR11559">
    <property type="entry name" value="CARBOXYLESTERASE"/>
    <property type="match status" value="1"/>
</dbReference>
<dbReference type="InterPro" id="IPR019826">
    <property type="entry name" value="Carboxylesterase_B_AS"/>
</dbReference>
<protein>
    <recommendedName>
        <fullName evidence="4">Carboxylesterase type B domain-containing protein</fullName>
    </recommendedName>
</protein>
<dbReference type="Pfam" id="PF00135">
    <property type="entry name" value="COesterase"/>
    <property type="match status" value="2"/>
</dbReference>
<comment type="similarity">
    <text evidence="1">Belongs to the type-B carboxylesterase/lipase family.</text>
</comment>
<dbReference type="InterPro" id="IPR050309">
    <property type="entry name" value="Type-B_Carboxylest/Lipase"/>
</dbReference>
<dbReference type="PROSITE" id="PS00122">
    <property type="entry name" value="CARBOXYLESTERASE_B_1"/>
    <property type="match status" value="1"/>
</dbReference>
<dbReference type="eggNOG" id="KOG4389">
    <property type="taxonomic scope" value="Eukaryota"/>
</dbReference>
<dbReference type="Proteomes" id="UP000053664">
    <property type="component" value="Unassembled WGS sequence"/>
</dbReference>
<dbReference type="EMBL" id="KE361633">
    <property type="protein sequence ID" value="EPQ28944.1"/>
    <property type="molecule type" value="Genomic_DNA"/>
</dbReference>
<feature type="domain" description="Carboxylesterase type B" evidence="4">
    <location>
        <begin position="32"/>
        <end position="177"/>
    </location>
</feature>
<dbReference type="Gene3D" id="3.40.50.1820">
    <property type="entry name" value="alpha/beta hydrolase"/>
    <property type="match status" value="1"/>
</dbReference>
<feature type="region of interest" description="Disordered" evidence="3">
    <location>
        <begin position="325"/>
        <end position="351"/>
    </location>
</feature>
<accession>A0A061H902</accession>
<evidence type="ECO:0000256" key="2">
    <source>
        <dbReference type="ARBA" id="ARBA00022801"/>
    </source>
</evidence>
<evidence type="ECO:0000313" key="5">
    <source>
        <dbReference type="EMBL" id="EPQ28944.1"/>
    </source>
</evidence>
<dbReference type="GeneID" id="19317852"/>
<dbReference type="RefSeq" id="XP_007879454.1">
    <property type="nucleotide sequence ID" value="XM_007881263.1"/>
</dbReference>
<dbReference type="ESTHER" id="9basi-a0a061h902">
    <property type="family name" value="Fungal_carboxylesterase_lipase"/>
</dbReference>
<reference evidence="5 6" key="1">
    <citation type="journal article" date="2013" name="Plant Cell">
        <title>The transition from a phytopathogenic smut ancestor to an anamorphic biocontrol agent deciphered by comparative whole-genome analysis.</title>
        <authorList>
            <person name="Lefebvre F."/>
            <person name="Joly D.L."/>
            <person name="Labbe C."/>
            <person name="Teichmann B."/>
            <person name="Linning R."/>
            <person name="Belzile F."/>
            <person name="Bakkeren G."/>
            <person name="Belanger R.R."/>
        </authorList>
    </citation>
    <scope>NUCLEOTIDE SEQUENCE [LARGE SCALE GENOMIC DNA]</scope>
    <source>
        <strain evidence="5 6">PF-1</strain>
    </source>
</reference>
<evidence type="ECO:0000259" key="4">
    <source>
        <dbReference type="Pfam" id="PF00135"/>
    </source>
</evidence>